<keyword evidence="7" id="KW-0560">Oxidoreductase</keyword>
<protein>
    <recommendedName>
        <fullName evidence="11">Fatty acid synthase subunit alpha acyl carrier domain-containing protein</fullName>
    </recommendedName>
</protein>
<comment type="similarity">
    <text evidence="1">Belongs to the thiolase-like superfamily. Fungal fatty acid synthetase subunit alpha family.</text>
</comment>
<dbReference type="AlphaFoldDB" id="A0A3F3PVD9"/>
<evidence type="ECO:0000256" key="6">
    <source>
        <dbReference type="ARBA" id="ARBA00022857"/>
    </source>
</evidence>
<dbReference type="GeneID" id="38140350"/>
<dbReference type="EMBL" id="KZ852058">
    <property type="protein sequence ID" value="RDH30869.1"/>
    <property type="molecule type" value="Genomic_DNA"/>
</dbReference>
<dbReference type="GO" id="GO:0006631">
    <property type="term" value="P:fatty acid metabolic process"/>
    <property type="evidence" value="ECO:0007669"/>
    <property type="project" value="UniProtKB-KW"/>
</dbReference>
<dbReference type="GO" id="GO:0004321">
    <property type="term" value="F:fatty-acyl-CoA synthase activity"/>
    <property type="evidence" value="ECO:0007669"/>
    <property type="project" value="UniProtKB-EC"/>
</dbReference>
<keyword evidence="4" id="KW-0808">Transferase</keyword>
<keyword evidence="8" id="KW-0511">Multifunctional enzyme</keyword>
<dbReference type="Proteomes" id="UP000253729">
    <property type="component" value="Unassembled WGS sequence"/>
</dbReference>
<evidence type="ECO:0000256" key="8">
    <source>
        <dbReference type="ARBA" id="ARBA00023268"/>
    </source>
</evidence>
<feature type="domain" description="Fatty acid synthase subunit alpha acyl carrier" evidence="11">
    <location>
        <begin position="146"/>
        <end position="306"/>
    </location>
</feature>
<dbReference type="FunFam" id="3.90.25.70:FF:000001">
    <property type="entry name" value="Fatty acid synthase subunit alpha"/>
    <property type="match status" value="1"/>
</dbReference>
<evidence type="ECO:0000256" key="5">
    <source>
        <dbReference type="ARBA" id="ARBA00022832"/>
    </source>
</evidence>
<keyword evidence="2" id="KW-0596">Phosphopantetheine</keyword>
<dbReference type="RefSeq" id="XP_026623891.1">
    <property type="nucleotide sequence ID" value="XM_026771994.1"/>
</dbReference>
<dbReference type="GO" id="GO:0004316">
    <property type="term" value="F:3-oxoacyl-[acyl-carrier-protein] reductase (NADPH) activity"/>
    <property type="evidence" value="ECO:0007669"/>
    <property type="project" value="UniProtKB-EC"/>
</dbReference>
<dbReference type="STRING" id="1341132.A0A3F3PVD9"/>
<comment type="catalytic activity">
    <reaction evidence="10">
        <text>a (3R)-hydroxyacyl-[ACP] + NADP(+) = a 3-oxoacyl-[ACP] + NADPH + H(+)</text>
        <dbReference type="Rhea" id="RHEA:17397"/>
        <dbReference type="Rhea" id="RHEA-COMP:9916"/>
        <dbReference type="Rhea" id="RHEA-COMP:9945"/>
        <dbReference type="ChEBI" id="CHEBI:15378"/>
        <dbReference type="ChEBI" id="CHEBI:57783"/>
        <dbReference type="ChEBI" id="CHEBI:58349"/>
        <dbReference type="ChEBI" id="CHEBI:78776"/>
        <dbReference type="ChEBI" id="CHEBI:78827"/>
        <dbReference type="EC" id="1.1.1.100"/>
    </reaction>
</comment>
<evidence type="ECO:0000256" key="2">
    <source>
        <dbReference type="ARBA" id="ARBA00022450"/>
    </source>
</evidence>
<evidence type="ECO:0000313" key="12">
    <source>
        <dbReference type="EMBL" id="RDH30869.1"/>
    </source>
</evidence>
<evidence type="ECO:0000256" key="1">
    <source>
        <dbReference type="ARBA" id="ARBA00007485"/>
    </source>
</evidence>
<evidence type="ECO:0000256" key="7">
    <source>
        <dbReference type="ARBA" id="ARBA00023002"/>
    </source>
</evidence>
<evidence type="ECO:0000259" key="11">
    <source>
        <dbReference type="Pfam" id="PF18325"/>
    </source>
</evidence>
<dbReference type="InterPro" id="IPR040899">
    <property type="entry name" value="Fas_alpha_ACP"/>
</dbReference>
<gene>
    <name evidence="12" type="ORF">BDQ94DRAFT_172633</name>
</gene>
<name>A0A3F3PVD9_9EURO</name>
<organism evidence="12 13">
    <name type="scientific">Aspergillus welwitschiae</name>
    <dbReference type="NCBI Taxonomy" id="1341132"/>
    <lineage>
        <taxon>Eukaryota</taxon>
        <taxon>Fungi</taxon>
        <taxon>Dikarya</taxon>
        <taxon>Ascomycota</taxon>
        <taxon>Pezizomycotina</taxon>
        <taxon>Eurotiomycetes</taxon>
        <taxon>Eurotiomycetidae</taxon>
        <taxon>Eurotiales</taxon>
        <taxon>Aspergillaceae</taxon>
        <taxon>Aspergillus</taxon>
        <taxon>Aspergillus subgen. Circumdati</taxon>
    </lineage>
</organism>
<evidence type="ECO:0000256" key="10">
    <source>
        <dbReference type="ARBA" id="ARBA00048508"/>
    </source>
</evidence>
<sequence>MGEPIQSLPESEHERRALARTLLIELLAYQFAFPVQWIDTQKQFFTRDEAVERYVEVGPAKVLSTMGKKTVARNHQLQDQLRLIRRQFLSHSDDYAQICYEYEESQPVATTEAQPAPAAPAPVSVAAAAPVAPVAAAPVAAAVAVDDVPVSALDIVLALTAQKLKQPFDQVPLQKCIRDLSGGKSTLQNELIGDLVAEFGGTPDGCEDLPLEAVGAALDGSFTGRPGKVMSALIARLISARFPAGWNQNSIRSHLETHWGLGSQRQTAVLCYSVSLDPSARLESPQAAKEFVDSVVARYGRHCGITISPAAASAGGGAAAGGAMIDSKELERLRTE</sequence>
<keyword evidence="6" id="KW-0521">NADP</keyword>
<keyword evidence="13" id="KW-1185">Reference proteome</keyword>
<comment type="catalytic activity">
    <reaction evidence="9">
        <text>acetyl-CoA + n malonyl-CoA + 2n NADPH + 4n H(+) = a long-chain-acyl-CoA + n CoA + n CO2 + 2n NADP(+).</text>
        <dbReference type="EC" id="2.3.1.86"/>
    </reaction>
</comment>
<dbReference type="SUPFAM" id="SSF52151">
    <property type="entry name" value="FabD/lysophospholipase-like"/>
    <property type="match status" value="1"/>
</dbReference>
<evidence type="ECO:0000256" key="4">
    <source>
        <dbReference type="ARBA" id="ARBA00022679"/>
    </source>
</evidence>
<keyword evidence="5" id="KW-0276">Fatty acid metabolism</keyword>
<dbReference type="PANTHER" id="PTHR10982">
    <property type="entry name" value="MALONYL COA-ACYL CARRIER PROTEIN TRANSACYLASE"/>
    <property type="match status" value="1"/>
</dbReference>
<evidence type="ECO:0000313" key="13">
    <source>
        <dbReference type="Proteomes" id="UP000253729"/>
    </source>
</evidence>
<evidence type="ECO:0000256" key="9">
    <source>
        <dbReference type="ARBA" id="ARBA00048237"/>
    </source>
</evidence>
<evidence type="ECO:0000256" key="3">
    <source>
        <dbReference type="ARBA" id="ARBA00022553"/>
    </source>
</evidence>
<keyword evidence="5" id="KW-0443">Lipid metabolism</keyword>
<reference evidence="12 13" key="1">
    <citation type="submission" date="2018-07" db="EMBL/GenBank/DDBJ databases">
        <title>The genomes of Aspergillus section Nigri reveals drivers in fungal speciation.</title>
        <authorList>
            <consortium name="DOE Joint Genome Institute"/>
            <person name="Vesth T.C."/>
            <person name="Nybo J."/>
            <person name="Theobald S."/>
            <person name="Brandl J."/>
            <person name="Frisvad J.C."/>
            <person name="Nielsen K.F."/>
            <person name="Lyhne E.K."/>
            <person name="Kogle M.E."/>
            <person name="Kuo A."/>
            <person name="Riley R."/>
            <person name="Clum A."/>
            <person name="Nolan M."/>
            <person name="Lipzen A."/>
            <person name="Salamov A."/>
            <person name="Henrissat B."/>
            <person name="Wiebenga A."/>
            <person name="De vries R.P."/>
            <person name="Grigoriev I.V."/>
            <person name="Mortensen U.H."/>
            <person name="Andersen M.R."/>
            <person name="Baker S.E."/>
        </authorList>
    </citation>
    <scope>NUCLEOTIDE SEQUENCE [LARGE SCALE GENOMIC DNA]</scope>
    <source>
        <strain evidence="12 13">CBS 139.54b</strain>
    </source>
</reference>
<dbReference type="InterPro" id="IPR016035">
    <property type="entry name" value="Acyl_Trfase/lysoPLipase"/>
</dbReference>
<proteinExistence type="inferred from homology"/>
<dbReference type="PANTHER" id="PTHR10982:SF21">
    <property type="entry name" value="FATTY ACID SYNTHASE SUBUNIT BETA"/>
    <property type="match status" value="1"/>
</dbReference>
<dbReference type="GO" id="GO:0008897">
    <property type="term" value="F:holo-[acyl-carrier-protein] synthase activity"/>
    <property type="evidence" value="ECO:0007669"/>
    <property type="project" value="InterPro"/>
</dbReference>
<dbReference type="Gene3D" id="3.90.25.70">
    <property type="match status" value="1"/>
</dbReference>
<dbReference type="InterPro" id="IPR050830">
    <property type="entry name" value="Fungal_FAS"/>
</dbReference>
<dbReference type="Pfam" id="PF18325">
    <property type="entry name" value="Fas_alpha_ACP"/>
    <property type="match status" value="1"/>
</dbReference>
<accession>A0A3F3PVD9</accession>
<keyword evidence="3" id="KW-0597">Phosphoprotein</keyword>